<evidence type="ECO:0000256" key="1">
    <source>
        <dbReference type="SAM" id="Phobius"/>
    </source>
</evidence>
<organism evidence="2 3">
    <name type="scientific">Phaseolus vulgaris</name>
    <name type="common">Kidney bean</name>
    <name type="synonym">French bean</name>
    <dbReference type="NCBI Taxonomy" id="3885"/>
    <lineage>
        <taxon>Eukaryota</taxon>
        <taxon>Viridiplantae</taxon>
        <taxon>Streptophyta</taxon>
        <taxon>Embryophyta</taxon>
        <taxon>Tracheophyta</taxon>
        <taxon>Spermatophyta</taxon>
        <taxon>Magnoliopsida</taxon>
        <taxon>eudicotyledons</taxon>
        <taxon>Gunneridae</taxon>
        <taxon>Pentapetalae</taxon>
        <taxon>rosids</taxon>
        <taxon>fabids</taxon>
        <taxon>Fabales</taxon>
        <taxon>Fabaceae</taxon>
        <taxon>Papilionoideae</taxon>
        <taxon>50 kb inversion clade</taxon>
        <taxon>NPAAA clade</taxon>
        <taxon>indigoferoid/millettioid clade</taxon>
        <taxon>Phaseoleae</taxon>
        <taxon>Phaseolus</taxon>
    </lineage>
</organism>
<keyword evidence="3" id="KW-1185">Reference proteome</keyword>
<gene>
    <name evidence="2" type="ORF">PHAVU_003G211000g</name>
</gene>
<feature type="transmembrane region" description="Helical" evidence="1">
    <location>
        <begin position="12"/>
        <end position="32"/>
    </location>
</feature>
<dbReference type="Gramene" id="ESW27542">
    <property type="protein sequence ID" value="ESW27542"/>
    <property type="gene ID" value="PHAVU_003G211000g"/>
</dbReference>
<reference evidence="3" key="1">
    <citation type="journal article" date="2014" name="Nat. Genet.">
        <title>A reference genome for common bean and genome-wide analysis of dual domestications.</title>
        <authorList>
            <person name="Schmutz J."/>
            <person name="McClean P.E."/>
            <person name="Mamidi S."/>
            <person name="Wu G.A."/>
            <person name="Cannon S.B."/>
            <person name="Grimwood J."/>
            <person name="Jenkins J."/>
            <person name="Shu S."/>
            <person name="Song Q."/>
            <person name="Chavarro C."/>
            <person name="Torres-Torres M."/>
            <person name="Geffroy V."/>
            <person name="Moghaddam S.M."/>
            <person name="Gao D."/>
            <person name="Abernathy B."/>
            <person name="Barry K."/>
            <person name="Blair M."/>
            <person name="Brick M.A."/>
            <person name="Chovatia M."/>
            <person name="Gepts P."/>
            <person name="Goodstein D.M."/>
            <person name="Gonzales M."/>
            <person name="Hellsten U."/>
            <person name="Hyten D.L."/>
            <person name="Jia G."/>
            <person name="Kelly J.D."/>
            <person name="Kudrna D."/>
            <person name="Lee R."/>
            <person name="Richard M.M."/>
            <person name="Miklas P.N."/>
            <person name="Osorno J.M."/>
            <person name="Rodrigues J."/>
            <person name="Thareau V."/>
            <person name="Urrea C.A."/>
            <person name="Wang M."/>
            <person name="Yu Y."/>
            <person name="Zhang M."/>
            <person name="Wing R.A."/>
            <person name="Cregan P.B."/>
            <person name="Rokhsar D.S."/>
            <person name="Jackson S.A."/>
        </authorList>
    </citation>
    <scope>NUCLEOTIDE SEQUENCE [LARGE SCALE GENOMIC DNA]</scope>
    <source>
        <strain evidence="3">cv. G19833</strain>
    </source>
</reference>
<dbReference type="AlphaFoldDB" id="V7CBG3"/>
<dbReference type="EMBL" id="CM002290">
    <property type="protein sequence ID" value="ESW27542.1"/>
    <property type="molecule type" value="Genomic_DNA"/>
</dbReference>
<sequence length="76" mass="8528">MQQQHKSHLTYCVMLTAMGLLTWCFLSVHVNHPNTKSVVLSVFFFKFIRAFGPTLVTIRETFTECPGPNSGIVIVG</sequence>
<accession>V7CBG3</accession>
<keyword evidence="1" id="KW-1133">Transmembrane helix</keyword>
<evidence type="ECO:0000313" key="3">
    <source>
        <dbReference type="Proteomes" id="UP000000226"/>
    </source>
</evidence>
<name>V7CBG3_PHAVU</name>
<keyword evidence="1" id="KW-0472">Membrane</keyword>
<keyword evidence="1" id="KW-0812">Transmembrane</keyword>
<dbReference type="Proteomes" id="UP000000226">
    <property type="component" value="Chromosome 3"/>
</dbReference>
<evidence type="ECO:0000313" key="2">
    <source>
        <dbReference type="EMBL" id="ESW27542.1"/>
    </source>
</evidence>
<protein>
    <submittedName>
        <fullName evidence="2">Uncharacterized protein</fullName>
    </submittedName>
</protein>
<proteinExistence type="predicted"/>